<reference evidence="1 2" key="1">
    <citation type="submission" date="2015-11" db="EMBL/GenBank/DDBJ databases">
        <authorList>
            <person name="Lin W."/>
        </authorList>
    </citation>
    <scope>NUCLEOTIDE SEQUENCE [LARGE SCALE GENOMIC DNA]</scope>
    <source>
        <strain evidence="1 2">HCH-1</strain>
    </source>
</reference>
<gene>
    <name evidence="1" type="ORF">ASN18_1845</name>
</gene>
<evidence type="ECO:0000313" key="2">
    <source>
        <dbReference type="Proteomes" id="UP000060487"/>
    </source>
</evidence>
<dbReference type="Proteomes" id="UP000060487">
    <property type="component" value="Unassembled WGS sequence"/>
</dbReference>
<proteinExistence type="predicted"/>
<organism evidence="1 2">
    <name type="scientific">Candidatus Magnetominusculus xianensis</name>
    <dbReference type="NCBI Taxonomy" id="1748249"/>
    <lineage>
        <taxon>Bacteria</taxon>
        <taxon>Pseudomonadati</taxon>
        <taxon>Nitrospirota</taxon>
        <taxon>Nitrospiria</taxon>
        <taxon>Nitrospirales</taxon>
        <taxon>Nitrospiraceae</taxon>
        <taxon>Candidatus Magnetominusculus</taxon>
    </lineage>
</organism>
<evidence type="ECO:0000313" key="1">
    <source>
        <dbReference type="EMBL" id="KWT85027.1"/>
    </source>
</evidence>
<accession>A0ABR5SER8</accession>
<comment type="caution">
    <text evidence="1">The sequence shown here is derived from an EMBL/GenBank/DDBJ whole genome shotgun (WGS) entry which is preliminary data.</text>
</comment>
<sequence>MLCQTYKFVRDAVPVGKLSEILEHAQKTPPSFAFDAFIKAHICAACSFRVDGCDYADGLNSPPCGGYRVVEFLKEQGII</sequence>
<protein>
    <submittedName>
        <fullName evidence="1">Uncharacterized protein</fullName>
    </submittedName>
</protein>
<name>A0ABR5SER8_9BACT</name>
<dbReference type="EMBL" id="LNQR01000066">
    <property type="protein sequence ID" value="KWT85027.1"/>
    <property type="molecule type" value="Genomic_DNA"/>
</dbReference>
<keyword evidence="2" id="KW-1185">Reference proteome</keyword>